<dbReference type="SUPFAM" id="SSF63992">
    <property type="entry name" value="Dipeptide transport protein"/>
    <property type="match status" value="1"/>
</dbReference>
<dbReference type="Proteomes" id="UP000196694">
    <property type="component" value="Unassembled WGS sequence"/>
</dbReference>
<sequence length="296" mass="31995">MITFSGASPQGAGTVAGKVFVSVDAEGLPYIVSPLQLMPGRSLFSELRSVATRLTRLAAALLVEQGYSVVVADSHGLMVNIEPQQMPRGVEVVRGFPRSLSMVAGARGSSYAVFLGYHARAGVDSVLAHSFSSRVVYRLTVNGLEASEYLFNALLLGEWGIPVGLVAGSGELGKEVEQYTPWAVWLPLSRSTGYLSSVSPSIEEVEEDLREAVKESIRRSRAGELKPLRMAWDAVEVCIEFMSPAYAETAALMPGTARDTGRRVCYRAASVEEAYRAMEAMVYLGGFTALLTQQMR</sequence>
<name>A0A211YLX4_9CREN</name>
<dbReference type="EMBL" id="NCQP01000007">
    <property type="protein sequence ID" value="OWJ53934.1"/>
    <property type="molecule type" value="Genomic_DNA"/>
</dbReference>
<dbReference type="InterPro" id="IPR007035">
    <property type="entry name" value="Peptidase_M55"/>
</dbReference>
<gene>
    <name evidence="1" type="ORF">Pdsh_08590</name>
</gene>
<dbReference type="Gene3D" id="3.30.1360.130">
    <property type="entry name" value="Dipeptide transport protein"/>
    <property type="match status" value="1"/>
</dbReference>
<dbReference type="PIRSF" id="PIRSF015853">
    <property type="entry name" value="Pep_DppA"/>
    <property type="match status" value="1"/>
</dbReference>
<keyword evidence="2" id="KW-1185">Reference proteome</keyword>
<proteinExistence type="predicted"/>
<dbReference type="Gene3D" id="3.40.50.10780">
    <property type="entry name" value="Dipeptide transport protein"/>
    <property type="match status" value="1"/>
</dbReference>
<accession>A0A211YLX4</accession>
<dbReference type="AlphaFoldDB" id="A0A211YLX4"/>
<dbReference type="InterPro" id="IPR036177">
    <property type="entry name" value="Peptidase_M55_sf"/>
</dbReference>
<dbReference type="Pfam" id="PF04951">
    <property type="entry name" value="Peptidase_M55"/>
    <property type="match status" value="1"/>
</dbReference>
<protein>
    <recommendedName>
        <fullName evidence="3">D-aminopeptidase</fullName>
    </recommendedName>
</protein>
<comment type="caution">
    <text evidence="1">The sequence shown here is derived from an EMBL/GenBank/DDBJ whole genome shotgun (WGS) entry which is preliminary data.</text>
</comment>
<evidence type="ECO:0000313" key="1">
    <source>
        <dbReference type="EMBL" id="OWJ53934.1"/>
    </source>
</evidence>
<evidence type="ECO:0008006" key="3">
    <source>
        <dbReference type="Google" id="ProtNLM"/>
    </source>
</evidence>
<dbReference type="InterPro" id="IPR027476">
    <property type="entry name" value="DppA_N"/>
</dbReference>
<evidence type="ECO:0000313" key="2">
    <source>
        <dbReference type="Proteomes" id="UP000196694"/>
    </source>
</evidence>
<reference evidence="1 2" key="1">
    <citation type="submission" date="2017-05" db="EMBL/GenBank/DDBJ databases">
        <title>The draft genome of the hyperthermophilic archaeon 'Pyrodictium delaneyi strain Hulk', an iron and nitrate reducer, reveals the capacity for sulfate reduction.</title>
        <authorList>
            <person name="Demey L.M."/>
            <person name="Miller C."/>
            <person name="Manzella M."/>
            <person name="Reguera G."/>
            <person name="Kashefi K."/>
        </authorList>
    </citation>
    <scope>NUCLEOTIDE SEQUENCE [LARGE SCALE GENOMIC DNA]</scope>
    <source>
        <strain evidence="1 2">Hulk</strain>
    </source>
</reference>
<organism evidence="1 2">
    <name type="scientific">Pyrodictium delaneyi</name>
    <dbReference type="NCBI Taxonomy" id="1273541"/>
    <lineage>
        <taxon>Archaea</taxon>
        <taxon>Thermoproteota</taxon>
        <taxon>Thermoprotei</taxon>
        <taxon>Desulfurococcales</taxon>
        <taxon>Pyrodictiaceae</taxon>
        <taxon>Pyrodictium</taxon>
    </lineage>
</organism>